<reference evidence="1 2" key="1">
    <citation type="submission" date="2014-03" db="EMBL/GenBank/DDBJ databases">
        <title>Bradyrhizobium valentinum sp. nov., isolated from effective nodules of Lupinus mariae-josephae, a lupine endemic of basic-lime soils in Eastern Spain.</title>
        <authorList>
            <person name="Duran D."/>
            <person name="Rey L."/>
            <person name="Navarro A."/>
            <person name="Busquets A."/>
            <person name="Imperial J."/>
            <person name="Ruiz-Argueso T."/>
        </authorList>
    </citation>
    <scope>NUCLEOTIDE SEQUENCE [LARGE SCALE GENOMIC DNA]</scope>
    <source>
        <strain evidence="1 2">CCBAU 23086</strain>
    </source>
</reference>
<dbReference type="OrthoDB" id="512401at2"/>
<evidence type="ECO:0000313" key="2">
    <source>
        <dbReference type="Proteomes" id="UP000051660"/>
    </source>
</evidence>
<gene>
    <name evidence="1" type="ORF">CQ14_36000</name>
</gene>
<dbReference type="RefSeq" id="WP_057860189.1">
    <property type="nucleotide sequence ID" value="NZ_LLYB01000083.1"/>
</dbReference>
<dbReference type="Pfam" id="PF14462">
    <property type="entry name" value="Prok-E2_E"/>
    <property type="match status" value="1"/>
</dbReference>
<evidence type="ECO:0000313" key="1">
    <source>
        <dbReference type="EMBL" id="KRR21001.1"/>
    </source>
</evidence>
<protein>
    <recommendedName>
        <fullName evidence="3">E2 family protein E</fullName>
    </recommendedName>
</protein>
<sequence length="125" mass="14606">MAVLPIRDRNYLTERGLTFEEVDGNEKGVIFRDYVLPAGRFDQAKADILVLLPPGYPDVRPDMFFAMPWIKLSRSSQYPRAADQAHDYQGRRWQRWSRHNDQWRPGVDGIWTMLRRIDTALEAAA</sequence>
<dbReference type="Proteomes" id="UP000051660">
    <property type="component" value="Unassembled WGS sequence"/>
</dbReference>
<comment type="caution">
    <text evidence="1">The sequence shown here is derived from an EMBL/GenBank/DDBJ whole genome shotgun (WGS) entry which is preliminary data.</text>
</comment>
<dbReference type="InterPro" id="IPR025701">
    <property type="entry name" value="UBQ-conjugat_E2_E"/>
</dbReference>
<organism evidence="1 2">
    <name type="scientific">Bradyrhizobium lablabi</name>
    <dbReference type="NCBI Taxonomy" id="722472"/>
    <lineage>
        <taxon>Bacteria</taxon>
        <taxon>Pseudomonadati</taxon>
        <taxon>Pseudomonadota</taxon>
        <taxon>Alphaproteobacteria</taxon>
        <taxon>Hyphomicrobiales</taxon>
        <taxon>Nitrobacteraceae</taxon>
        <taxon>Bradyrhizobium</taxon>
    </lineage>
</organism>
<evidence type="ECO:0008006" key="3">
    <source>
        <dbReference type="Google" id="ProtNLM"/>
    </source>
</evidence>
<dbReference type="AlphaFoldDB" id="A0A0R3MLA8"/>
<name>A0A0R3MLA8_9BRAD</name>
<proteinExistence type="predicted"/>
<dbReference type="EMBL" id="LLYB01000083">
    <property type="protein sequence ID" value="KRR21001.1"/>
    <property type="molecule type" value="Genomic_DNA"/>
</dbReference>
<accession>A0A0R3MLA8</accession>